<dbReference type="Proteomes" id="UP000248597">
    <property type="component" value="Unassembled WGS sequence"/>
</dbReference>
<dbReference type="PRINTS" id="PR00081">
    <property type="entry name" value="GDHRDH"/>
</dbReference>
<protein>
    <submittedName>
        <fullName evidence="4">Short-chain dehydrogenase</fullName>
    </submittedName>
</protein>
<name>A0A2W5L3J4_SPHMC</name>
<organism evidence="4 5">
    <name type="scientific">Sphingopyxis macrogoltabida</name>
    <name type="common">Sphingomonas macrogoltabidus</name>
    <dbReference type="NCBI Taxonomy" id="33050"/>
    <lineage>
        <taxon>Bacteria</taxon>
        <taxon>Pseudomonadati</taxon>
        <taxon>Pseudomonadota</taxon>
        <taxon>Alphaproteobacteria</taxon>
        <taxon>Sphingomonadales</taxon>
        <taxon>Sphingomonadaceae</taxon>
        <taxon>Sphingopyxis</taxon>
    </lineage>
</organism>
<keyword evidence="2" id="KW-0560">Oxidoreductase</keyword>
<accession>A0A2W5L3J4</accession>
<dbReference type="Gene3D" id="3.40.50.720">
    <property type="entry name" value="NAD(P)-binding Rossmann-like Domain"/>
    <property type="match status" value="1"/>
</dbReference>
<sequence length="267" mass="27874">MAQKAIFITGGGSGIGRAVARHFAAEGWFVGIADVDARGIDETAAPLPAGASSRHVMDVRDRDQWRAALDAFAAAGGGRLDVLFNNAGIGSGGQFLDMAPEEADRLIAINFGGVVNGVYAAMPLLRATPGSAILNTGSASGFYGVAGLAVYSATKFAVRGLTEALEVEFAKYGIKVRSLMPGFIDTPLLDQVSADSNEPARNRLSAGGFEISPVEDVARAAWDAVHGTRVHTPVGKMARRLSRLARFFPGLIARQSKKIDGLGTVTS</sequence>
<dbReference type="AlphaFoldDB" id="A0A2W5L3J4"/>
<gene>
    <name evidence="4" type="ORF">DI569_12315</name>
</gene>
<dbReference type="GO" id="GO:0016491">
    <property type="term" value="F:oxidoreductase activity"/>
    <property type="evidence" value="ECO:0007669"/>
    <property type="project" value="UniProtKB-KW"/>
</dbReference>
<dbReference type="InterPro" id="IPR002347">
    <property type="entry name" value="SDR_fam"/>
</dbReference>
<dbReference type="EMBL" id="QFPJ01000032">
    <property type="protein sequence ID" value="PZQ21295.1"/>
    <property type="molecule type" value="Genomic_DNA"/>
</dbReference>
<proteinExistence type="inferred from homology"/>
<dbReference type="Pfam" id="PF00106">
    <property type="entry name" value="adh_short"/>
    <property type="match status" value="1"/>
</dbReference>
<dbReference type="InterPro" id="IPR036291">
    <property type="entry name" value="NAD(P)-bd_dom_sf"/>
</dbReference>
<comment type="caution">
    <text evidence="4">The sequence shown here is derived from an EMBL/GenBank/DDBJ whole genome shotgun (WGS) entry which is preliminary data.</text>
</comment>
<dbReference type="PANTHER" id="PTHR43391:SF82">
    <property type="entry name" value="OXIDOREDUCTASE SADH-RELATED"/>
    <property type="match status" value="1"/>
</dbReference>
<comment type="similarity">
    <text evidence="1 3">Belongs to the short-chain dehydrogenases/reductases (SDR) family.</text>
</comment>
<dbReference type="SUPFAM" id="SSF51735">
    <property type="entry name" value="NAD(P)-binding Rossmann-fold domains"/>
    <property type="match status" value="1"/>
</dbReference>
<reference evidence="4 5" key="1">
    <citation type="submission" date="2017-08" db="EMBL/GenBank/DDBJ databases">
        <title>Infants hospitalized years apart are colonized by the same room-sourced microbial strains.</title>
        <authorList>
            <person name="Brooks B."/>
            <person name="Olm M.R."/>
            <person name="Firek B.A."/>
            <person name="Baker R."/>
            <person name="Thomas B.C."/>
            <person name="Morowitz M.J."/>
            <person name="Banfield J.F."/>
        </authorList>
    </citation>
    <scope>NUCLEOTIDE SEQUENCE [LARGE SCALE GENOMIC DNA]</scope>
    <source>
        <strain evidence="4">S2_005_003_R2_47</strain>
    </source>
</reference>
<evidence type="ECO:0000313" key="5">
    <source>
        <dbReference type="Proteomes" id="UP000248597"/>
    </source>
</evidence>
<dbReference type="PRINTS" id="PR00080">
    <property type="entry name" value="SDRFAMILY"/>
</dbReference>
<dbReference type="NCBIfam" id="NF006123">
    <property type="entry name" value="PRK08267.1"/>
    <property type="match status" value="1"/>
</dbReference>
<evidence type="ECO:0000256" key="3">
    <source>
        <dbReference type="RuleBase" id="RU000363"/>
    </source>
</evidence>
<evidence type="ECO:0000256" key="2">
    <source>
        <dbReference type="ARBA" id="ARBA00023002"/>
    </source>
</evidence>
<evidence type="ECO:0000256" key="1">
    <source>
        <dbReference type="ARBA" id="ARBA00006484"/>
    </source>
</evidence>
<dbReference type="PANTHER" id="PTHR43391">
    <property type="entry name" value="RETINOL DEHYDROGENASE-RELATED"/>
    <property type="match status" value="1"/>
</dbReference>
<evidence type="ECO:0000313" key="4">
    <source>
        <dbReference type="EMBL" id="PZQ21295.1"/>
    </source>
</evidence>